<gene>
    <name evidence="2" type="ORF">GCM10007368_38140</name>
</gene>
<evidence type="ECO:0000313" key="3">
    <source>
        <dbReference type="Proteomes" id="UP000632535"/>
    </source>
</evidence>
<keyword evidence="1" id="KW-0812">Transmembrane</keyword>
<dbReference type="Proteomes" id="UP000632535">
    <property type="component" value="Unassembled WGS sequence"/>
</dbReference>
<evidence type="ECO:0000256" key="1">
    <source>
        <dbReference type="SAM" id="Phobius"/>
    </source>
</evidence>
<accession>A0ABQ2BDR2</accession>
<dbReference type="RefSeq" id="WP_188525336.1">
    <property type="nucleotide sequence ID" value="NZ_BMDG01000017.1"/>
</dbReference>
<evidence type="ECO:0000313" key="2">
    <source>
        <dbReference type="EMBL" id="GGI11829.1"/>
    </source>
</evidence>
<keyword evidence="3" id="KW-1185">Reference proteome</keyword>
<organism evidence="2 3">
    <name type="scientific">Isoptericola cucumis</name>
    <dbReference type="NCBI Taxonomy" id="1776856"/>
    <lineage>
        <taxon>Bacteria</taxon>
        <taxon>Bacillati</taxon>
        <taxon>Actinomycetota</taxon>
        <taxon>Actinomycetes</taxon>
        <taxon>Micrococcales</taxon>
        <taxon>Promicromonosporaceae</taxon>
        <taxon>Isoptericola</taxon>
    </lineage>
</organism>
<sequence>MVATTRHPIVTTAVRCVLGIVLLTLACVLGLTVVDSPPSGTASASGSVDAVATLADGPNLEAPVAAGGEEVAPGAPAGHHDDGTFALLCLCAMLVATALVTAHRRPVRRAAIMAVRGGEDLPRGPVMALPARPDPLTWGVSRT</sequence>
<feature type="transmembrane region" description="Helical" evidence="1">
    <location>
        <begin position="12"/>
        <end position="34"/>
    </location>
</feature>
<reference evidence="3" key="1">
    <citation type="journal article" date="2019" name="Int. J. Syst. Evol. Microbiol.">
        <title>The Global Catalogue of Microorganisms (GCM) 10K type strain sequencing project: providing services to taxonomists for standard genome sequencing and annotation.</title>
        <authorList>
            <consortium name="The Broad Institute Genomics Platform"/>
            <consortium name="The Broad Institute Genome Sequencing Center for Infectious Disease"/>
            <person name="Wu L."/>
            <person name="Ma J."/>
        </authorList>
    </citation>
    <scope>NUCLEOTIDE SEQUENCE [LARGE SCALE GENOMIC DNA]</scope>
    <source>
        <strain evidence="3">CCM 8653</strain>
    </source>
</reference>
<name>A0ABQ2BDR2_9MICO</name>
<dbReference type="EMBL" id="BMDG01000017">
    <property type="protein sequence ID" value="GGI11829.1"/>
    <property type="molecule type" value="Genomic_DNA"/>
</dbReference>
<protein>
    <recommendedName>
        <fullName evidence="4">MYXO-CTERM domain-containing protein</fullName>
    </recommendedName>
</protein>
<proteinExistence type="predicted"/>
<keyword evidence="1" id="KW-1133">Transmembrane helix</keyword>
<keyword evidence="1" id="KW-0472">Membrane</keyword>
<feature type="transmembrane region" description="Helical" evidence="1">
    <location>
        <begin position="83"/>
        <end position="102"/>
    </location>
</feature>
<dbReference type="PROSITE" id="PS51257">
    <property type="entry name" value="PROKAR_LIPOPROTEIN"/>
    <property type="match status" value="1"/>
</dbReference>
<comment type="caution">
    <text evidence="2">The sequence shown here is derived from an EMBL/GenBank/DDBJ whole genome shotgun (WGS) entry which is preliminary data.</text>
</comment>
<evidence type="ECO:0008006" key="4">
    <source>
        <dbReference type="Google" id="ProtNLM"/>
    </source>
</evidence>